<keyword evidence="3" id="KW-0862">Zinc</keyword>
<dbReference type="PROSITE" id="PS50966">
    <property type="entry name" value="ZF_SWIM"/>
    <property type="match status" value="1"/>
</dbReference>
<evidence type="ECO:0000256" key="2">
    <source>
        <dbReference type="ARBA" id="ARBA00022771"/>
    </source>
</evidence>
<dbReference type="Proteomes" id="UP000694853">
    <property type="component" value="Unplaced"/>
</dbReference>
<feature type="region of interest" description="Disordered" evidence="5">
    <location>
        <begin position="88"/>
        <end position="119"/>
    </location>
</feature>
<accession>A0A8B8K3R8</accession>
<dbReference type="PANTHER" id="PTHR31973:SF195">
    <property type="entry name" value="MUDR FAMILY TRANSPOSASE"/>
    <property type="match status" value="1"/>
</dbReference>
<dbReference type="InterPro" id="IPR006564">
    <property type="entry name" value="Znf_PMZ"/>
</dbReference>
<feature type="domain" description="SWIM-type" evidence="6">
    <location>
        <begin position="599"/>
        <end position="631"/>
    </location>
</feature>
<organism evidence="7 8">
    <name type="scientific">Abrus precatorius</name>
    <name type="common">Indian licorice</name>
    <name type="synonym">Glycine abrus</name>
    <dbReference type="NCBI Taxonomy" id="3816"/>
    <lineage>
        <taxon>Eukaryota</taxon>
        <taxon>Viridiplantae</taxon>
        <taxon>Streptophyta</taxon>
        <taxon>Embryophyta</taxon>
        <taxon>Tracheophyta</taxon>
        <taxon>Spermatophyta</taxon>
        <taxon>Magnoliopsida</taxon>
        <taxon>eudicotyledons</taxon>
        <taxon>Gunneridae</taxon>
        <taxon>Pentapetalae</taxon>
        <taxon>rosids</taxon>
        <taxon>fabids</taxon>
        <taxon>Fabales</taxon>
        <taxon>Fabaceae</taxon>
        <taxon>Papilionoideae</taxon>
        <taxon>50 kb inversion clade</taxon>
        <taxon>NPAAA clade</taxon>
        <taxon>indigoferoid/millettioid clade</taxon>
        <taxon>Abreae</taxon>
        <taxon>Abrus</taxon>
    </lineage>
</organism>
<name>A0A8B8K3R8_ABRPR</name>
<dbReference type="PANTHER" id="PTHR31973">
    <property type="entry name" value="POLYPROTEIN, PUTATIVE-RELATED"/>
    <property type="match status" value="1"/>
</dbReference>
<dbReference type="InterPro" id="IPR018289">
    <property type="entry name" value="MULE_transposase_dom"/>
</dbReference>
<dbReference type="KEGG" id="aprc:113852382"/>
<reference evidence="8" key="2">
    <citation type="submission" date="2025-08" db="UniProtKB">
        <authorList>
            <consortium name="RefSeq"/>
        </authorList>
    </citation>
    <scope>IDENTIFICATION</scope>
    <source>
        <tissue evidence="8">Young leaves</tissue>
    </source>
</reference>
<dbReference type="AlphaFoldDB" id="A0A8B8K3R8"/>
<evidence type="ECO:0000256" key="5">
    <source>
        <dbReference type="SAM" id="MobiDB-lite"/>
    </source>
</evidence>
<dbReference type="GO" id="GO:0008270">
    <property type="term" value="F:zinc ion binding"/>
    <property type="evidence" value="ECO:0007669"/>
    <property type="project" value="UniProtKB-KW"/>
</dbReference>
<dbReference type="SMART" id="SM00575">
    <property type="entry name" value="ZnF_PMZ"/>
    <property type="match status" value="1"/>
</dbReference>
<evidence type="ECO:0000256" key="3">
    <source>
        <dbReference type="ARBA" id="ARBA00022833"/>
    </source>
</evidence>
<proteinExistence type="predicted"/>
<dbReference type="RefSeq" id="XP_027338407.1">
    <property type="nucleotide sequence ID" value="XM_027482606.1"/>
</dbReference>
<keyword evidence="1" id="KW-0479">Metal-binding</keyword>
<evidence type="ECO:0000259" key="6">
    <source>
        <dbReference type="PROSITE" id="PS50966"/>
    </source>
</evidence>
<reference evidence="7" key="1">
    <citation type="journal article" date="2019" name="Toxins">
        <title>Detection of Abrin-Like and Prepropulchellin-Like Toxin Genes and Transcripts Using Whole Genome Sequencing and Full-Length Transcript Sequencing of Abrus precatorius.</title>
        <authorList>
            <person name="Hovde B.T."/>
            <person name="Daligault H.E."/>
            <person name="Hanschen E.R."/>
            <person name="Kunde Y.A."/>
            <person name="Johnson M.B."/>
            <person name="Starkenburg S.R."/>
            <person name="Johnson S.L."/>
        </authorList>
    </citation>
    <scope>NUCLEOTIDE SEQUENCE [LARGE SCALE GENOMIC DNA]</scope>
</reference>
<dbReference type="InterPro" id="IPR007527">
    <property type="entry name" value="Znf_SWIM"/>
</dbReference>
<sequence>MTEIVVILYWNGRVYEENEVDSRSGNYTILDVCDDEDIDCMISACQERHERVVELYVDIAVGETSHVGESLLCLNVSLPTVSVSDNEEEYAIGGDDEDEYDDDYEDEGEIPLDSSSDTDLEDGFDSMMTVPNTERNNIMQGQSADSITLFWNISSHYTAINWEHPDQELDFLELHSSQSWVQGDALYVGQLFDSKEEVKMAIKHYAMKKHQTFFVVESKASTHFVKCMVKEEPSVPVSLIQERISGQFGYSVSYKKAWKAKQKAIVTIFGDWDESYATLPRWLEYMQLHAPGSVYKIETNDYVRGNVMDNRFKVFHRVFWSFRQCREAFKFCKPIIQVDGTFLYGKYKQTLLIGTTQDGNNSVLPIAFAIVEGETLSTWEWFLAMIRLNVTDKTGICLISDRHQSIKSAVSNPYIGWQPPNAYHVYCIRHIASNFNRRFKNSAMKSMLMKLAYTPCKQRFEAGLNKFRSHSPEVQTWIDNISKEKWSLTYDHEGRRYGHMMTNLSESMNKVLKGARNLPITALVKATYSRLVEYFVKRGESAINDMNNGKRYCRKLIEAIEKNQEEASSHQVRRYDIQSTRFEIEEAFNPMTQRGGHKWSVILSTRECECGKFQAYRYPCSHVIAACVTVSIDFWQYVDPVYTLQYVVNAYSSQ</sequence>
<evidence type="ECO:0000256" key="1">
    <source>
        <dbReference type="ARBA" id="ARBA00022723"/>
    </source>
</evidence>
<evidence type="ECO:0000313" key="7">
    <source>
        <dbReference type="Proteomes" id="UP000694853"/>
    </source>
</evidence>
<keyword evidence="2 4" id="KW-0863">Zinc-finger</keyword>
<evidence type="ECO:0000256" key="4">
    <source>
        <dbReference type="PROSITE-ProRule" id="PRU00325"/>
    </source>
</evidence>
<dbReference type="Pfam" id="PF03108">
    <property type="entry name" value="DBD_Tnp_Mut"/>
    <property type="match status" value="1"/>
</dbReference>
<dbReference type="GeneID" id="113852382"/>
<gene>
    <name evidence="8" type="primary">LOC113852382</name>
</gene>
<dbReference type="Pfam" id="PF10551">
    <property type="entry name" value="MULE"/>
    <property type="match status" value="1"/>
</dbReference>
<evidence type="ECO:0000313" key="8">
    <source>
        <dbReference type="RefSeq" id="XP_027338407.1"/>
    </source>
</evidence>
<protein>
    <submittedName>
        <fullName evidence="8">Uncharacterized protein LOC113852382</fullName>
    </submittedName>
</protein>
<keyword evidence="7" id="KW-1185">Reference proteome</keyword>
<dbReference type="OrthoDB" id="1435097at2759"/>
<dbReference type="InterPro" id="IPR004332">
    <property type="entry name" value="Transposase_MuDR"/>
</dbReference>
<dbReference type="Pfam" id="PF04434">
    <property type="entry name" value="SWIM"/>
    <property type="match status" value="1"/>
</dbReference>